<accession>A0A8T9MXR9</accession>
<dbReference type="RefSeq" id="WP_027010254.1">
    <property type="nucleotide sequence ID" value="NZ_CP091521.1"/>
</dbReference>
<dbReference type="PANTHER" id="PTHR30441">
    <property type="entry name" value="DUF748 DOMAIN-CONTAINING PROTEIN"/>
    <property type="match status" value="1"/>
</dbReference>
<dbReference type="AlphaFoldDB" id="A0A8T9MXR9"/>
<keyword evidence="4" id="KW-1185">Reference proteome</keyword>
<dbReference type="Proteomes" id="UP000831534">
    <property type="component" value="Chromosome"/>
</dbReference>
<evidence type="ECO:0000313" key="4">
    <source>
        <dbReference type="Proteomes" id="UP000831534"/>
    </source>
</evidence>
<gene>
    <name evidence="3" type="ORF">LVJ77_10805</name>
</gene>
<dbReference type="EMBL" id="CP091521">
    <property type="protein sequence ID" value="UOP04673.1"/>
    <property type="molecule type" value="Genomic_DNA"/>
</dbReference>
<name>A0A8T9MXR9_9NEIS</name>
<proteinExistence type="predicted"/>
<dbReference type="InterPro" id="IPR052894">
    <property type="entry name" value="AsmA-related"/>
</dbReference>
<evidence type="ECO:0000256" key="1">
    <source>
        <dbReference type="SAM" id="MobiDB-lite"/>
    </source>
</evidence>
<dbReference type="KEGG" id="ckh:LVJ77_10805"/>
<feature type="compositionally biased region" description="Basic and acidic residues" evidence="1">
    <location>
        <begin position="700"/>
        <end position="709"/>
    </location>
</feature>
<evidence type="ECO:0000259" key="2">
    <source>
        <dbReference type="Pfam" id="PF05170"/>
    </source>
</evidence>
<feature type="compositionally biased region" description="Low complexity" evidence="1">
    <location>
        <begin position="710"/>
        <end position="721"/>
    </location>
</feature>
<dbReference type="PANTHER" id="PTHR30441:SF4">
    <property type="entry name" value="PROTEIN ASMA"/>
    <property type="match status" value="1"/>
</dbReference>
<dbReference type="Pfam" id="PF05170">
    <property type="entry name" value="AsmA"/>
    <property type="match status" value="1"/>
</dbReference>
<dbReference type="GO" id="GO:0005886">
    <property type="term" value="C:plasma membrane"/>
    <property type="evidence" value="ECO:0007669"/>
    <property type="project" value="TreeGrafter"/>
</dbReference>
<reference evidence="3" key="2">
    <citation type="submission" date="2024-09" db="EMBL/GenBank/DDBJ databases">
        <authorList>
            <person name="Veyrier F.J."/>
        </authorList>
    </citation>
    <scope>NUCLEOTIDE SEQUENCE</scope>
    <source>
        <strain evidence="3">17694</strain>
    </source>
</reference>
<feature type="region of interest" description="Disordered" evidence="1">
    <location>
        <begin position="700"/>
        <end position="721"/>
    </location>
</feature>
<organism evidence="3 4">
    <name type="scientific">Conchiformibius kuhniae</name>
    <dbReference type="NCBI Taxonomy" id="211502"/>
    <lineage>
        <taxon>Bacteria</taxon>
        <taxon>Pseudomonadati</taxon>
        <taxon>Pseudomonadota</taxon>
        <taxon>Betaproteobacteria</taxon>
        <taxon>Neisseriales</taxon>
        <taxon>Neisseriaceae</taxon>
        <taxon>Conchiformibius</taxon>
    </lineage>
</organism>
<feature type="domain" description="AsmA" evidence="2">
    <location>
        <begin position="12"/>
        <end position="615"/>
    </location>
</feature>
<reference evidence="3" key="1">
    <citation type="journal article" date="2022" name="Res Sq">
        <title>Evolution of multicellular longitudinally dividing oral cavity symbionts (Neisseriaceae).</title>
        <authorList>
            <person name="Nyongesa S."/>
            <person name="Weber P."/>
            <person name="Bernet E."/>
            <person name="Pullido F."/>
            <person name="Nieckarz M."/>
            <person name="Delaby M."/>
            <person name="Nieves C."/>
            <person name="Viehboeck T."/>
            <person name="Krause N."/>
            <person name="Rivera-Millot A."/>
            <person name="Nakamura A."/>
            <person name="Vischer N."/>
            <person name="VanNieuwenhze M."/>
            <person name="Brun Y."/>
            <person name="Cava F."/>
            <person name="Bulgheresi S."/>
            <person name="Veyrier F."/>
        </authorList>
    </citation>
    <scope>NUCLEOTIDE SEQUENCE</scope>
    <source>
        <strain evidence="3">17694</strain>
    </source>
</reference>
<dbReference type="InterPro" id="IPR007844">
    <property type="entry name" value="AsmA"/>
</dbReference>
<protein>
    <submittedName>
        <fullName evidence="3">AsmA family protein</fullName>
    </submittedName>
</protein>
<dbReference type="GO" id="GO:0090313">
    <property type="term" value="P:regulation of protein targeting to membrane"/>
    <property type="evidence" value="ECO:0007669"/>
    <property type="project" value="TreeGrafter"/>
</dbReference>
<evidence type="ECO:0000313" key="3">
    <source>
        <dbReference type="EMBL" id="UOP04673.1"/>
    </source>
</evidence>
<sequence>MLLYFRYNRLWLKILLVLLLLAGLLLGGAYAVLYRVSSYEALQQQANAALHGTQRKISFDADIGRTLFPRPTIVLHHFSLTEPDGQTPVVRAKEMRVGLAWASLLGKAQVEKLVLADVAAFVARNDDGRWNFADLLDRPSEGTPDINRVHISNGNLMIQAFDRQLELKHIEYRQSRQSAERFPYTLRAQAVHPAWEQLELSARGQAVFERGVFGLPDVLVQFDGMENKESFSGSLSGKMRFPNRILHAEQGKLIVRSNRFASHTDLNIGRVFQQNGYLQINDINSVFTGSDEQRRYNGTVAVKQAQLASDRLTVPDLVADVSAQASGSERIHLNIKGAANWQQQQGFAMPDFKLSTRQEQAGGLPRFISEWSGALAVQGVQDWQIKAQGAFDRHPAMLELKRDNDNIDGQIELAKLNLGNYLDNISRHAESPYPAWLKDRLKTDILITVNALNLPGLEVFNIRTVLKADEAQMQFSPLIADLYSGHAEGSLSISNSQPTQYTLKQKAEDVQIRPLMQDLFRNGSISGKGRADLNFTTSGSTRRELTENLSGLLSINVENGYWHGISIRELMKAATADDAAEDGTLSIGDDDTKRSTPFSAFELKAKIENGISKHRTDGTFTAPAVRMTGKGETNLYSGMMSEDLSIVSNNGRDTLPLRLSGSMDNPSVSLNYNKITSGLNTPKEKQQAVTGALKKQWEWIKEQNRKKQQEAQQTASETAQP</sequence>